<keyword evidence="3" id="KW-0032">Aminotransferase</keyword>
<name>A0A833VY12_9HYME</name>
<keyword evidence="9" id="KW-1185">Reference proteome</keyword>
<dbReference type="InterPro" id="IPR015424">
    <property type="entry name" value="PyrdxlP-dep_Trfase"/>
</dbReference>
<evidence type="ECO:0000313" key="8">
    <source>
        <dbReference type="EMBL" id="KAF3427885.1"/>
    </source>
</evidence>
<evidence type="ECO:0000256" key="1">
    <source>
        <dbReference type="ARBA" id="ARBA00001933"/>
    </source>
</evidence>
<dbReference type="InterPro" id="IPR015421">
    <property type="entry name" value="PyrdxlP-dep_Trfase_major"/>
</dbReference>
<dbReference type="PANTHER" id="PTHR43206">
    <property type="entry name" value="AMINOTRANSFERASE"/>
    <property type="match status" value="1"/>
</dbReference>
<dbReference type="PANTHER" id="PTHR43206:SF1">
    <property type="entry name" value="4-AMINOBUTYRATE AMINOTRANSFERASE, MITOCHONDRIAL"/>
    <property type="match status" value="1"/>
</dbReference>
<evidence type="ECO:0000256" key="3">
    <source>
        <dbReference type="ARBA" id="ARBA00022576"/>
    </source>
</evidence>
<evidence type="ECO:0000256" key="7">
    <source>
        <dbReference type="RuleBase" id="RU003560"/>
    </source>
</evidence>
<protein>
    <submittedName>
        <fullName evidence="8">Uncharacterized protein</fullName>
    </submittedName>
</protein>
<dbReference type="Proteomes" id="UP000655588">
    <property type="component" value="Unassembled WGS sequence"/>
</dbReference>
<comment type="catalytic activity">
    <reaction evidence="6">
        <text>4-aminobutanoate + 2-oxoglutarate = succinate semialdehyde + L-glutamate</text>
        <dbReference type="Rhea" id="RHEA:23352"/>
        <dbReference type="ChEBI" id="CHEBI:16810"/>
        <dbReference type="ChEBI" id="CHEBI:29985"/>
        <dbReference type="ChEBI" id="CHEBI:57706"/>
        <dbReference type="ChEBI" id="CHEBI:59888"/>
        <dbReference type="EC" id="2.6.1.19"/>
    </reaction>
</comment>
<accession>A0A833VY12</accession>
<dbReference type="CDD" id="cd00610">
    <property type="entry name" value="OAT_like"/>
    <property type="match status" value="1"/>
</dbReference>
<evidence type="ECO:0000256" key="4">
    <source>
        <dbReference type="ARBA" id="ARBA00022679"/>
    </source>
</evidence>
<dbReference type="PIRSF" id="PIRSF000521">
    <property type="entry name" value="Transaminase_4ab_Lys_Orn"/>
    <property type="match status" value="1"/>
</dbReference>
<dbReference type="GO" id="GO:0034386">
    <property type="term" value="F:4-aminobutyrate:2-oxoglutarate transaminase activity"/>
    <property type="evidence" value="ECO:0007669"/>
    <property type="project" value="UniProtKB-EC"/>
</dbReference>
<keyword evidence="4" id="KW-0808">Transferase</keyword>
<comment type="similarity">
    <text evidence="2 7">Belongs to the class-III pyridoxal-phosphate-dependent aminotransferase family.</text>
</comment>
<comment type="cofactor">
    <cofactor evidence="1">
        <name>pyridoxal 5'-phosphate</name>
        <dbReference type="ChEBI" id="CHEBI:597326"/>
    </cofactor>
</comment>
<keyword evidence="5 7" id="KW-0663">Pyridoxal phosphate</keyword>
<dbReference type="Gene3D" id="3.90.1150.10">
    <property type="entry name" value="Aspartate Aminotransferase, domain 1"/>
    <property type="match status" value="1"/>
</dbReference>
<dbReference type="GO" id="GO:0009450">
    <property type="term" value="P:gamma-aminobutyric acid catabolic process"/>
    <property type="evidence" value="ECO:0007669"/>
    <property type="project" value="TreeGrafter"/>
</dbReference>
<dbReference type="AlphaFoldDB" id="A0A833VY12"/>
<dbReference type="Gene3D" id="3.40.640.10">
    <property type="entry name" value="Type I PLP-dependent aspartate aminotransferase-like (Major domain)"/>
    <property type="match status" value="1"/>
</dbReference>
<organism evidence="8 9">
    <name type="scientific">Frieseomelitta varia</name>
    <dbReference type="NCBI Taxonomy" id="561572"/>
    <lineage>
        <taxon>Eukaryota</taxon>
        <taxon>Metazoa</taxon>
        <taxon>Ecdysozoa</taxon>
        <taxon>Arthropoda</taxon>
        <taxon>Hexapoda</taxon>
        <taxon>Insecta</taxon>
        <taxon>Pterygota</taxon>
        <taxon>Neoptera</taxon>
        <taxon>Endopterygota</taxon>
        <taxon>Hymenoptera</taxon>
        <taxon>Apocrita</taxon>
        <taxon>Aculeata</taxon>
        <taxon>Apoidea</taxon>
        <taxon>Anthophila</taxon>
        <taxon>Apidae</taxon>
        <taxon>Frieseomelitta</taxon>
    </lineage>
</organism>
<gene>
    <name evidence="8" type="ORF">E2986_08828</name>
</gene>
<evidence type="ECO:0000256" key="5">
    <source>
        <dbReference type="ARBA" id="ARBA00022898"/>
    </source>
</evidence>
<sequence>MLYKSILYFVQKGAKSRQLHHMPKAPLPGEPAKPCTLTEIPGPKSEALLNEFSKIQQVDIQYFGDYQRSIGNYLADIDGNVFLDMFMQVSTLALGYNHRSILGVLSCGGNQRVIANRPALGLFPGLEWPRKIQNTLLQPCVAPKGLPCVFTAMCAACSTEHAIQMAFIKYAEKRRCGKDFTDEEKKSALFNKPPGCPKLSILSFEGGFHGRTFGALALSHYRYITKVDVPSLPWPIAPYPHYLYPLNQYEKENKQEDVRCLEQVEELIEQYEKTMPVAGIIVEAIQCEGGDRHASPDFFLQLQEICKKRSIPLILDEIQTGGGATGRIWAHEYFELNIPPDIVTFSYKMQASGFYHSPEYMPKQPCRVFNVWMGDPIKILLLEAVLKTIEAEDLLTHVCYVGNYLLCQLNTLQHEFSDLISSVRGRGFIIAFDTPCKDTRSVQVSGNGTKTIRLRPCLIFGEYHADIFLEILRDCLQELAEN</sequence>
<proteinExistence type="inferred from homology"/>
<evidence type="ECO:0000256" key="6">
    <source>
        <dbReference type="ARBA" id="ARBA00048021"/>
    </source>
</evidence>
<dbReference type="InterPro" id="IPR005814">
    <property type="entry name" value="Aminotrans_3"/>
</dbReference>
<dbReference type="InterPro" id="IPR015422">
    <property type="entry name" value="PyrdxlP-dep_Trfase_small"/>
</dbReference>
<dbReference type="Pfam" id="PF00202">
    <property type="entry name" value="Aminotran_3"/>
    <property type="match status" value="1"/>
</dbReference>
<dbReference type="GO" id="GO:0030170">
    <property type="term" value="F:pyridoxal phosphate binding"/>
    <property type="evidence" value="ECO:0007669"/>
    <property type="project" value="InterPro"/>
</dbReference>
<dbReference type="FunFam" id="3.40.640.10:FF:000073">
    <property type="entry name" value="Probable 4-aminobutyrate aminotransferase"/>
    <property type="match status" value="1"/>
</dbReference>
<dbReference type="GO" id="GO:0005739">
    <property type="term" value="C:mitochondrion"/>
    <property type="evidence" value="ECO:0007669"/>
    <property type="project" value="TreeGrafter"/>
</dbReference>
<evidence type="ECO:0000313" key="9">
    <source>
        <dbReference type="Proteomes" id="UP000655588"/>
    </source>
</evidence>
<reference evidence="8" key="1">
    <citation type="submission" date="2019-11" db="EMBL/GenBank/DDBJ databases">
        <title>The nuclear and mitochondrial genomes of Frieseomelitta varia - a highly eusocial stingless bee (Meliponini) with a permanently sterile worker caste.</title>
        <authorList>
            <person name="Freitas F.C.P."/>
            <person name="Lourenco A.P."/>
            <person name="Nunes F.M.F."/>
            <person name="Paschoal A.R."/>
            <person name="Abreu F.C.P."/>
            <person name="Barbin F.O."/>
            <person name="Bataglia L."/>
            <person name="Cardoso-Junior C.A.M."/>
            <person name="Cervoni M.S."/>
            <person name="Silva S.R."/>
            <person name="Dalarmi F."/>
            <person name="Del Lama M.A."/>
            <person name="Depintor T.S."/>
            <person name="Ferreira K.M."/>
            <person name="Goria P.S."/>
            <person name="Jaskot M.C."/>
            <person name="Lago D.C."/>
            <person name="Luna-Lucena D."/>
            <person name="Moda L.M."/>
            <person name="Nascimento L."/>
            <person name="Pedrino M."/>
            <person name="Rabico F.O."/>
            <person name="Sanches F.C."/>
            <person name="Santos D.E."/>
            <person name="Santos C.G."/>
            <person name="Vieira J."/>
            <person name="Lopes T.F."/>
            <person name="Barchuk A.R."/>
            <person name="Hartfelder K."/>
            <person name="Simoes Z.L.P."/>
            <person name="Bitondi M.M.G."/>
            <person name="Pinheiro D.G."/>
        </authorList>
    </citation>
    <scope>NUCLEOTIDE SEQUENCE</scope>
    <source>
        <strain evidence="8">USP_RPSP 00005682</strain>
        <tissue evidence="8">Whole individual</tissue>
    </source>
</reference>
<comment type="caution">
    <text evidence="8">The sequence shown here is derived from an EMBL/GenBank/DDBJ whole genome shotgun (WGS) entry which is preliminary data.</text>
</comment>
<dbReference type="EMBL" id="WNWW01000244">
    <property type="protein sequence ID" value="KAF3427885.1"/>
    <property type="molecule type" value="Genomic_DNA"/>
</dbReference>
<dbReference type="SUPFAM" id="SSF53383">
    <property type="entry name" value="PLP-dependent transferases"/>
    <property type="match status" value="1"/>
</dbReference>
<evidence type="ECO:0000256" key="2">
    <source>
        <dbReference type="ARBA" id="ARBA00008954"/>
    </source>
</evidence>